<dbReference type="Pfam" id="PF00156">
    <property type="entry name" value="Pribosyltran"/>
    <property type="match status" value="1"/>
</dbReference>
<protein>
    <recommendedName>
        <fullName evidence="5">FAD-binding PCMH-type domain-containing protein</fullName>
    </recommendedName>
</protein>
<dbReference type="InterPro" id="IPR016166">
    <property type="entry name" value="FAD-bd_PCMH"/>
</dbReference>
<evidence type="ECO:0000313" key="7">
    <source>
        <dbReference type="Proteomes" id="UP001148312"/>
    </source>
</evidence>
<dbReference type="InterPro" id="IPR016169">
    <property type="entry name" value="FAD-bd_PCMH_sub2"/>
</dbReference>
<evidence type="ECO:0000259" key="5">
    <source>
        <dbReference type="PROSITE" id="PS51387"/>
    </source>
</evidence>
<dbReference type="AlphaFoldDB" id="A0A9W9WQN2"/>
<dbReference type="InterPro" id="IPR000836">
    <property type="entry name" value="PRTase_dom"/>
</dbReference>
<dbReference type="GeneID" id="81628597"/>
<evidence type="ECO:0000256" key="3">
    <source>
        <dbReference type="ARBA" id="ARBA00022827"/>
    </source>
</evidence>
<sequence>MDNVDSLKSALRQRAMAASSSKQPLSDVQYSDGFDIFLQGTGWTIYQDFIIPQLVELLTPLFNARARISVLEIGPGPKSVLGYLPCSLKRKIRRFAAFEPNILFANALEKWFSPGFASDPPFPCLDDLPDIRRAPFILHDDVDSNAAKGAHDNDEKYDVILFCHSMYGLNPKTKYIERALDMLVNQPEGGMVIVFHRDGQPKFDGLASHRTACFPTGAICVPNDDNILDCFASFVAGYVLHERDADTTIRVGWRDTCRRLSRRADPKAKHLIFGSPTLMIAFNNHSTAVRELATYVPLSDLTMPIKNWEARFHRPASVVRPTEIQQVQTCVQWAIQHKTGLTVIGGGHSGHCLWPHIVAIDMSVFDEIHICRAGDGEAGSSLDCQPLIVAGAGCKTGDIIRQAMAAGVTVPLGARPSVGAGMWIQGGLGHLTRLYGLTCDAIVGAIVVGVDSGRVLCVGDVPAQHRPEGAVRPENEIELLWALRGAGTNVGIVISLTFKTFPVPTYRVRTWDFPLEDGNDARLKLQNFGEAFASCLPTNCSADAYLYWQMDQIYLGVTIFETSTSGDSLRTFPSMPGTMEMMLGPEESSKSMNSLELFEAEMYMSRMHGGHGGGKTSSFKRCLFLEGMGAQNITEILVKAIEDRPSPLCYIHLLHGGGAASDVAIDSTAFGCRDWEYACIITGVWLRDHDGSEIARDVVEWVYHVVDNLLPLSRGVYGADLGPDPRDLVLSSRAFGSNRRRLAYLKQAADPYNVLSYVCPLPKAETVKKLVILITGEHGAGKDYCADAWVSSFAERLPCGLMARAISISDATKREYAAAVGADLGRLLRDRTYKERHRSALTEFFHDKVRQRPQLPEEHFLDVVHDAVDADVLLITGMTDEAPVAMVSHLVPATRVIEVYVRASNETRNARRGCSTTDSGGCSITAQGHFQGFASLVSNHTPTFFFDNDETGDKRVKHFAEKYLLPLISEDIERLAQMVGLVHDFPRPRVDFRHVLNISQQPGGLELCTSLLHLQLPDQWPKIDTIVCCEAGGFVFASALASRVGVPLALIREAGKLPPPIISVPRSASHISSPTPMSEPKERHIEIGLDVIPPGASVVVIDDVLATANTMLAVLQLLSKTKACADVKVLVVAEFPIHRGRELLRQHGYGGVSIQSLLVFDGA</sequence>
<accession>A0A9W9WQN2</accession>
<dbReference type="InterPro" id="IPR036318">
    <property type="entry name" value="FAD-bd_PCMH-like_sf"/>
</dbReference>
<dbReference type="RefSeq" id="XP_056786355.1">
    <property type="nucleotide sequence ID" value="XM_056938347.1"/>
</dbReference>
<dbReference type="InterPro" id="IPR027417">
    <property type="entry name" value="P-loop_NTPase"/>
</dbReference>
<reference evidence="6" key="2">
    <citation type="journal article" date="2023" name="IMA Fungus">
        <title>Comparative genomic study of the Penicillium genus elucidates a diverse pangenome and 15 lateral gene transfer events.</title>
        <authorList>
            <person name="Petersen C."/>
            <person name="Sorensen T."/>
            <person name="Nielsen M.R."/>
            <person name="Sondergaard T.E."/>
            <person name="Sorensen J.L."/>
            <person name="Fitzpatrick D.A."/>
            <person name="Frisvad J.C."/>
            <person name="Nielsen K.L."/>
        </authorList>
    </citation>
    <scope>NUCLEOTIDE SEQUENCE</scope>
    <source>
        <strain evidence="6">IBT 30728</strain>
    </source>
</reference>
<comment type="caution">
    <text evidence="6">The sequence shown here is derived from an EMBL/GenBank/DDBJ whole genome shotgun (WGS) entry which is preliminary data.</text>
</comment>
<reference evidence="6" key="1">
    <citation type="submission" date="2022-12" db="EMBL/GenBank/DDBJ databases">
        <authorList>
            <person name="Petersen C."/>
        </authorList>
    </citation>
    <scope>NUCLEOTIDE SEQUENCE</scope>
    <source>
        <strain evidence="6">IBT 30728</strain>
    </source>
</reference>
<dbReference type="Proteomes" id="UP001148312">
    <property type="component" value="Unassembled WGS sequence"/>
</dbReference>
<dbReference type="SUPFAM" id="SSF53271">
    <property type="entry name" value="PRTase-like"/>
    <property type="match status" value="1"/>
</dbReference>
<dbReference type="Gene3D" id="3.30.465.10">
    <property type="match status" value="1"/>
</dbReference>
<dbReference type="EMBL" id="JAPWDQ010000014">
    <property type="protein sequence ID" value="KAJ5471809.1"/>
    <property type="molecule type" value="Genomic_DNA"/>
</dbReference>
<evidence type="ECO:0000256" key="4">
    <source>
        <dbReference type="ARBA" id="ARBA00023002"/>
    </source>
</evidence>
<feature type="domain" description="FAD-binding PCMH-type" evidence="5">
    <location>
        <begin position="311"/>
        <end position="503"/>
    </location>
</feature>
<dbReference type="InterPro" id="IPR050416">
    <property type="entry name" value="FAD-linked_Oxidoreductase"/>
</dbReference>
<dbReference type="GO" id="GO:0071949">
    <property type="term" value="F:FAD binding"/>
    <property type="evidence" value="ECO:0007669"/>
    <property type="project" value="InterPro"/>
</dbReference>
<keyword evidence="4" id="KW-0560">Oxidoreductase</keyword>
<dbReference type="InterPro" id="IPR029057">
    <property type="entry name" value="PRTase-like"/>
</dbReference>
<comment type="similarity">
    <text evidence="1">Belongs to the oxygen-dependent FAD-linked oxidoreductase family.</text>
</comment>
<dbReference type="Gene3D" id="3.40.50.300">
    <property type="entry name" value="P-loop containing nucleotide triphosphate hydrolases"/>
    <property type="match status" value="1"/>
</dbReference>
<dbReference type="Gene3D" id="3.40.50.150">
    <property type="entry name" value="Vaccinia Virus protein VP39"/>
    <property type="match status" value="1"/>
</dbReference>
<evidence type="ECO:0000256" key="2">
    <source>
        <dbReference type="ARBA" id="ARBA00022630"/>
    </source>
</evidence>
<dbReference type="PROSITE" id="PS51387">
    <property type="entry name" value="FAD_PCMH"/>
    <property type="match status" value="1"/>
</dbReference>
<keyword evidence="3" id="KW-0274">FAD</keyword>
<dbReference type="SUPFAM" id="SSF56176">
    <property type="entry name" value="FAD-binding/transporter-associated domain-like"/>
    <property type="match status" value="1"/>
</dbReference>
<organism evidence="6 7">
    <name type="scientific">Penicillium diatomitis</name>
    <dbReference type="NCBI Taxonomy" id="2819901"/>
    <lineage>
        <taxon>Eukaryota</taxon>
        <taxon>Fungi</taxon>
        <taxon>Dikarya</taxon>
        <taxon>Ascomycota</taxon>
        <taxon>Pezizomycotina</taxon>
        <taxon>Eurotiomycetes</taxon>
        <taxon>Eurotiomycetidae</taxon>
        <taxon>Eurotiales</taxon>
        <taxon>Aspergillaceae</taxon>
        <taxon>Penicillium</taxon>
    </lineage>
</organism>
<keyword evidence="2" id="KW-0285">Flavoprotein</keyword>
<dbReference type="GO" id="GO:0005737">
    <property type="term" value="C:cytoplasm"/>
    <property type="evidence" value="ECO:0007669"/>
    <property type="project" value="InterPro"/>
</dbReference>
<dbReference type="Gene3D" id="3.40.462.20">
    <property type="match status" value="1"/>
</dbReference>
<proteinExistence type="inferred from homology"/>
<dbReference type="GO" id="GO:0016491">
    <property type="term" value="F:oxidoreductase activity"/>
    <property type="evidence" value="ECO:0007669"/>
    <property type="project" value="UniProtKB-KW"/>
</dbReference>
<dbReference type="InterPro" id="IPR029063">
    <property type="entry name" value="SAM-dependent_MTases_sf"/>
</dbReference>
<dbReference type="PANTHER" id="PTHR42973">
    <property type="entry name" value="BINDING OXIDOREDUCTASE, PUTATIVE (AFU_ORTHOLOGUE AFUA_1G17690)-RELATED"/>
    <property type="match status" value="1"/>
</dbReference>
<dbReference type="Pfam" id="PF01565">
    <property type="entry name" value="FAD_binding_4"/>
    <property type="match status" value="1"/>
</dbReference>
<dbReference type="Gene3D" id="3.40.50.2020">
    <property type="match status" value="1"/>
</dbReference>
<name>A0A9W9WQN2_9EURO</name>
<dbReference type="Pfam" id="PF04275">
    <property type="entry name" value="P-mevalo_kinase"/>
    <property type="match status" value="1"/>
</dbReference>
<dbReference type="InterPro" id="IPR006094">
    <property type="entry name" value="Oxid_FAD_bind_N"/>
</dbReference>
<evidence type="ECO:0000256" key="1">
    <source>
        <dbReference type="ARBA" id="ARBA00005466"/>
    </source>
</evidence>
<evidence type="ECO:0000313" key="6">
    <source>
        <dbReference type="EMBL" id="KAJ5471809.1"/>
    </source>
</evidence>
<dbReference type="PANTHER" id="PTHR42973:SF25">
    <property type="entry name" value="PHOSPHOMEVALONATE KINASE"/>
    <property type="match status" value="1"/>
</dbReference>
<keyword evidence="7" id="KW-1185">Reference proteome</keyword>
<dbReference type="GO" id="GO:0004631">
    <property type="term" value="F:phosphomevalonate kinase activity"/>
    <property type="evidence" value="ECO:0007669"/>
    <property type="project" value="InterPro"/>
</dbReference>
<dbReference type="GO" id="GO:0006695">
    <property type="term" value="P:cholesterol biosynthetic process"/>
    <property type="evidence" value="ECO:0007669"/>
    <property type="project" value="InterPro"/>
</dbReference>
<dbReference type="CDD" id="cd06223">
    <property type="entry name" value="PRTases_typeI"/>
    <property type="match status" value="1"/>
</dbReference>
<gene>
    <name evidence="6" type="ORF">N7539_008752</name>
</gene>
<dbReference type="SUPFAM" id="SSF53335">
    <property type="entry name" value="S-adenosyl-L-methionine-dependent methyltransferases"/>
    <property type="match status" value="1"/>
</dbReference>
<dbReference type="InterPro" id="IPR005919">
    <property type="entry name" value="Pmev_kin_anim"/>
</dbReference>